<dbReference type="OrthoDB" id="6710946at2759"/>
<name>A0A1V8SJC9_9PEZI</name>
<evidence type="ECO:0000256" key="9">
    <source>
        <dbReference type="ARBA" id="ARBA00071582"/>
    </source>
</evidence>
<dbReference type="InParanoid" id="A0A1V8SJC9"/>
<evidence type="ECO:0000256" key="7">
    <source>
        <dbReference type="ARBA" id="ARBA00038938"/>
    </source>
</evidence>
<comment type="caution">
    <text evidence="12">The sequence shown here is derived from an EMBL/GenBank/DDBJ whole genome shotgun (WGS) entry which is preliminary data.</text>
</comment>
<evidence type="ECO:0000256" key="1">
    <source>
        <dbReference type="ARBA" id="ARBA00001947"/>
    </source>
</evidence>
<evidence type="ECO:0000256" key="5">
    <source>
        <dbReference type="ARBA" id="ARBA00022801"/>
    </source>
</evidence>
<keyword evidence="13" id="KW-1185">Reference proteome</keyword>
<keyword evidence="5" id="KW-0378">Hydrolase</keyword>
<dbReference type="Gene3D" id="3.40.50.300">
    <property type="entry name" value="P-loop containing nucleotide triphosphate hydrolases"/>
    <property type="match status" value="1"/>
</dbReference>
<gene>
    <name evidence="12" type="ORF">B0A48_15038</name>
</gene>
<keyword evidence="6" id="KW-0862">Zinc</keyword>
<dbReference type="GO" id="GO:0005737">
    <property type="term" value="C:cytoplasm"/>
    <property type="evidence" value="ECO:0007669"/>
    <property type="project" value="TreeGrafter"/>
</dbReference>
<dbReference type="SUPFAM" id="SSF53927">
    <property type="entry name" value="Cytidine deaminase-like"/>
    <property type="match status" value="1"/>
</dbReference>
<comment type="cofactor">
    <cofactor evidence="1">
        <name>Zn(2+)</name>
        <dbReference type="ChEBI" id="CHEBI:29105"/>
    </cofactor>
</comment>
<dbReference type="Pfam" id="PF00383">
    <property type="entry name" value="dCMP_cyt_deam_1"/>
    <property type="match status" value="1"/>
</dbReference>
<dbReference type="InterPro" id="IPR027417">
    <property type="entry name" value="P-loop_NTPase"/>
</dbReference>
<dbReference type="GO" id="GO:0009165">
    <property type="term" value="P:nucleotide biosynthetic process"/>
    <property type="evidence" value="ECO:0007669"/>
    <property type="project" value="UniProtKB-KW"/>
</dbReference>
<evidence type="ECO:0000256" key="6">
    <source>
        <dbReference type="ARBA" id="ARBA00022833"/>
    </source>
</evidence>
<organism evidence="12 13">
    <name type="scientific">Cryoendolithus antarcticus</name>
    <dbReference type="NCBI Taxonomy" id="1507870"/>
    <lineage>
        <taxon>Eukaryota</taxon>
        <taxon>Fungi</taxon>
        <taxon>Dikarya</taxon>
        <taxon>Ascomycota</taxon>
        <taxon>Pezizomycotina</taxon>
        <taxon>Dothideomycetes</taxon>
        <taxon>Dothideomycetidae</taxon>
        <taxon>Cladosporiales</taxon>
        <taxon>Cladosporiaceae</taxon>
        <taxon>Cryoendolithus</taxon>
    </lineage>
</organism>
<dbReference type="GO" id="GO:0046872">
    <property type="term" value="F:metal ion binding"/>
    <property type="evidence" value="ECO:0007669"/>
    <property type="project" value="UniProtKB-KW"/>
</dbReference>
<proteinExistence type="inferred from homology"/>
<evidence type="ECO:0000256" key="4">
    <source>
        <dbReference type="ARBA" id="ARBA00022727"/>
    </source>
</evidence>
<evidence type="ECO:0000313" key="13">
    <source>
        <dbReference type="Proteomes" id="UP000192596"/>
    </source>
</evidence>
<evidence type="ECO:0000256" key="2">
    <source>
        <dbReference type="ARBA" id="ARBA00006576"/>
    </source>
</evidence>
<protein>
    <recommendedName>
        <fullName evidence="9">Deoxycytidylate deaminase</fullName>
        <ecNumber evidence="7">3.5.4.12</ecNumber>
    </recommendedName>
    <alternativeName>
        <fullName evidence="8">dCMP deaminase</fullName>
    </alternativeName>
</protein>
<dbReference type="Proteomes" id="UP000192596">
    <property type="component" value="Unassembled WGS sequence"/>
</dbReference>
<evidence type="ECO:0000256" key="10">
    <source>
        <dbReference type="SAM" id="MobiDB-lite"/>
    </source>
</evidence>
<dbReference type="EC" id="3.5.4.12" evidence="7"/>
<dbReference type="InterPro" id="IPR035105">
    <property type="entry name" value="Deoxycytidylate_deaminase_dom"/>
</dbReference>
<dbReference type="Gene3D" id="3.40.140.10">
    <property type="entry name" value="Cytidine Deaminase, domain 2"/>
    <property type="match status" value="1"/>
</dbReference>
<feature type="region of interest" description="Disordered" evidence="10">
    <location>
        <begin position="34"/>
        <end position="55"/>
    </location>
</feature>
<dbReference type="InterPro" id="IPR015517">
    <property type="entry name" value="dCMP_deaminase-rel"/>
</dbReference>
<feature type="domain" description="CMP/dCMP-type deaminase" evidence="11">
    <location>
        <begin position="183"/>
        <end position="322"/>
    </location>
</feature>
<comment type="similarity">
    <text evidence="2">Belongs to the cytidine and deoxycytidylate deaminase family.</text>
</comment>
<evidence type="ECO:0000256" key="8">
    <source>
        <dbReference type="ARBA" id="ARBA00041763"/>
    </source>
</evidence>
<keyword evidence="3" id="KW-0479">Metal-binding</keyword>
<reference evidence="13" key="1">
    <citation type="submission" date="2017-03" db="EMBL/GenBank/DDBJ databases">
        <title>Genomes of endolithic fungi from Antarctica.</title>
        <authorList>
            <person name="Coleine C."/>
            <person name="Masonjones S."/>
            <person name="Stajich J.E."/>
        </authorList>
    </citation>
    <scope>NUCLEOTIDE SEQUENCE [LARGE SCALE GENOMIC DNA]</scope>
    <source>
        <strain evidence="13">CCFEE 5527</strain>
    </source>
</reference>
<keyword evidence="4" id="KW-0545">Nucleotide biosynthesis</keyword>
<dbReference type="PANTHER" id="PTHR11086:SF18">
    <property type="entry name" value="DEOXYCYTIDYLATE DEAMINASE"/>
    <property type="match status" value="1"/>
</dbReference>
<evidence type="ECO:0000259" key="11">
    <source>
        <dbReference type="PROSITE" id="PS51747"/>
    </source>
</evidence>
<evidence type="ECO:0000256" key="3">
    <source>
        <dbReference type="ARBA" id="ARBA00022723"/>
    </source>
</evidence>
<dbReference type="PANTHER" id="PTHR11086">
    <property type="entry name" value="DEOXYCYTIDYLATE DEAMINASE-RELATED"/>
    <property type="match status" value="1"/>
</dbReference>
<evidence type="ECO:0000313" key="12">
    <source>
        <dbReference type="EMBL" id="OQN99189.1"/>
    </source>
</evidence>
<accession>A0A1V8SJC9</accession>
<dbReference type="FunFam" id="3.40.140.10:FF:000035">
    <property type="entry name" value="dCMP deaminase"/>
    <property type="match status" value="1"/>
</dbReference>
<dbReference type="EMBL" id="NAJO01000041">
    <property type="protein sequence ID" value="OQN99189.1"/>
    <property type="molecule type" value="Genomic_DNA"/>
</dbReference>
<dbReference type="InterPro" id="IPR002125">
    <property type="entry name" value="CMP_dCMP_dom"/>
</dbReference>
<sequence length="342" mass="36946">MLVGICGSICSGRHAVQNYLAKEYDFQRLSIEPSTPASGQPSLPELHETTNRPPSKTFPTVEALLDFATQNWQTKFVTTSIHTTATATILSHRPFFLLLHIDAPVSLRYARYLSLHGKGISSPSLSDFVQASEAHLYSPTTNSLALLASKAHLQLLNTSPSLSALHTSLTRLNILDPARLRPNWDTYFMTLASLAARRSNCMRRQVGCVLIRSNRVISTGYNGTPRHLLNCLSGGCPRCNTTPSSAGGTSLSTCLCLHAEENALLEAGRERVGEGIKIVQVGISEVVFAKGYYMDEAAERVFREGGVKLRRFEAVVGGLVVLGGDEEGMDGKVNGVNGTSAA</sequence>
<dbReference type="STRING" id="1507870.A0A1V8SJC9"/>
<dbReference type="GO" id="GO:0004132">
    <property type="term" value="F:dCMP deaminase activity"/>
    <property type="evidence" value="ECO:0007669"/>
    <property type="project" value="UniProtKB-EC"/>
</dbReference>
<dbReference type="CDD" id="cd01286">
    <property type="entry name" value="deoxycytidylate_deaminase"/>
    <property type="match status" value="1"/>
</dbReference>
<dbReference type="PROSITE" id="PS51747">
    <property type="entry name" value="CYT_DCMP_DEAMINASES_2"/>
    <property type="match status" value="1"/>
</dbReference>
<dbReference type="AlphaFoldDB" id="A0A1V8SJC9"/>
<dbReference type="FunCoup" id="A0A1V8SJC9">
    <property type="interactions" value="119"/>
</dbReference>
<dbReference type="InterPro" id="IPR016193">
    <property type="entry name" value="Cytidine_deaminase-like"/>
</dbReference>